<protein>
    <submittedName>
        <fullName evidence="1">Uncharacterized protein</fullName>
    </submittedName>
</protein>
<dbReference type="EMBL" id="HACG01046822">
    <property type="protein sequence ID" value="CEK93687.1"/>
    <property type="molecule type" value="Transcribed_RNA"/>
</dbReference>
<reference evidence="1" key="1">
    <citation type="submission" date="2014-12" db="EMBL/GenBank/DDBJ databases">
        <title>Insight into the proteome of Arion vulgaris.</title>
        <authorList>
            <person name="Aradska J."/>
            <person name="Bulat T."/>
            <person name="Smidak R."/>
            <person name="Sarate P."/>
            <person name="Gangsoo J."/>
            <person name="Sialana F."/>
            <person name="Bilban M."/>
            <person name="Lubec G."/>
        </authorList>
    </citation>
    <scope>NUCLEOTIDE SEQUENCE</scope>
    <source>
        <tissue evidence="1">Skin</tissue>
    </source>
</reference>
<organism evidence="1">
    <name type="scientific">Arion vulgaris</name>
    <dbReference type="NCBI Taxonomy" id="1028688"/>
    <lineage>
        <taxon>Eukaryota</taxon>
        <taxon>Metazoa</taxon>
        <taxon>Spiralia</taxon>
        <taxon>Lophotrochozoa</taxon>
        <taxon>Mollusca</taxon>
        <taxon>Gastropoda</taxon>
        <taxon>Heterobranchia</taxon>
        <taxon>Euthyneura</taxon>
        <taxon>Panpulmonata</taxon>
        <taxon>Eupulmonata</taxon>
        <taxon>Stylommatophora</taxon>
        <taxon>Helicina</taxon>
        <taxon>Arionoidea</taxon>
        <taxon>Arionidae</taxon>
        <taxon>Arion</taxon>
    </lineage>
</organism>
<evidence type="ECO:0000313" key="1">
    <source>
        <dbReference type="EMBL" id="CEK93687.1"/>
    </source>
</evidence>
<accession>A0A0B7BLB0</accession>
<sequence>MHISVQKSFKYTMDREEIDLSRRNSKLKKIDVSWAYKMTWRVGEDHYSMRHSCQEKEVDQRRWIRM</sequence>
<proteinExistence type="predicted"/>
<gene>
    <name evidence="1" type="primary">ORF196616</name>
</gene>
<dbReference type="AlphaFoldDB" id="A0A0B7BLB0"/>
<name>A0A0B7BLB0_9EUPU</name>